<comment type="subcellular location">
    <subcellularLocation>
        <location evidence="1">Membrane</location>
        <topology evidence="1">Multi-pass membrane protein</topology>
    </subcellularLocation>
</comment>
<evidence type="ECO:0000256" key="2">
    <source>
        <dbReference type="ARBA" id="ARBA00008335"/>
    </source>
</evidence>
<proteinExistence type="inferred from homology"/>
<feature type="transmembrane region" description="Helical" evidence="7">
    <location>
        <begin position="312"/>
        <end position="334"/>
    </location>
</feature>
<keyword evidence="4 7" id="KW-1133">Transmembrane helix</keyword>
<comment type="similarity">
    <text evidence="2">Belongs to the major facilitator superfamily.</text>
</comment>
<feature type="region of interest" description="Disordered" evidence="6">
    <location>
        <begin position="1"/>
        <end position="35"/>
    </location>
</feature>
<feature type="transmembrane region" description="Helical" evidence="7">
    <location>
        <begin position="355"/>
        <end position="377"/>
    </location>
</feature>
<organism evidence="9 10">
    <name type="scientific">Colletotrichum godetiae</name>
    <dbReference type="NCBI Taxonomy" id="1209918"/>
    <lineage>
        <taxon>Eukaryota</taxon>
        <taxon>Fungi</taxon>
        <taxon>Dikarya</taxon>
        <taxon>Ascomycota</taxon>
        <taxon>Pezizomycotina</taxon>
        <taxon>Sordariomycetes</taxon>
        <taxon>Hypocreomycetidae</taxon>
        <taxon>Glomerellales</taxon>
        <taxon>Glomerellaceae</taxon>
        <taxon>Colletotrichum</taxon>
        <taxon>Colletotrichum acutatum species complex</taxon>
    </lineage>
</organism>
<keyword evidence="5 7" id="KW-0472">Membrane</keyword>
<dbReference type="PANTHER" id="PTHR23502:SF68">
    <property type="entry name" value="MULTIDRUG TRANSPORTER, PUTATIVE (AFU_ORTHOLOGUE AFUA_3G01120)-RELATED"/>
    <property type="match status" value="1"/>
</dbReference>
<evidence type="ECO:0000256" key="5">
    <source>
        <dbReference type="ARBA" id="ARBA00023136"/>
    </source>
</evidence>
<reference evidence="9" key="1">
    <citation type="submission" date="2021-06" db="EMBL/GenBank/DDBJ databases">
        <title>Comparative genomics, transcriptomics and evolutionary studies reveal genomic signatures of adaptation to plant cell wall in hemibiotrophic fungi.</title>
        <authorList>
            <consortium name="DOE Joint Genome Institute"/>
            <person name="Baroncelli R."/>
            <person name="Diaz J.F."/>
            <person name="Benocci T."/>
            <person name="Peng M."/>
            <person name="Battaglia E."/>
            <person name="Haridas S."/>
            <person name="Andreopoulos W."/>
            <person name="Labutti K."/>
            <person name="Pangilinan J."/>
            <person name="Floch G.L."/>
            <person name="Makela M.R."/>
            <person name="Henrissat B."/>
            <person name="Grigoriev I.V."/>
            <person name="Crouch J.A."/>
            <person name="De Vries R.P."/>
            <person name="Sukno S.A."/>
            <person name="Thon M.R."/>
        </authorList>
    </citation>
    <scope>NUCLEOTIDE SEQUENCE</scope>
    <source>
        <strain evidence="9">CBS 193.32</strain>
    </source>
</reference>
<feature type="transmembrane region" description="Helical" evidence="7">
    <location>
        <begin position="138"/>
        <end position="160"/>
    </location>
</feature>
<dbReference type="InterPro" id="IPR011701">
    <property type="entry name" value="MFS"/>
</dbReference>
<evidence type="ECO:0000313" key="10">
    <source>
        <dbReference type="Proteomes" id="UP001224890"/>
    </source>
</evidence>
<evidence type="ECO:0000256" key="4">
    <source>
        <dbReference type="ARBA" id="ARBA00022989"/>
    </source>
</evidence>
<feature type="transmembrane region" description="Helical" evidence="7">
    <location>
        <begin position="82"/>
        <end position="102"/>
    </location>
</feature>
<feature type="transmembrane region" description="Helical" evidence="7">
    <location>
        <begin position="423"/>
        <end position="444"/>
    </location>
</feature>
<evidence type="ECO:0000256" key="1">
    <source>
        <dbReference type="ARBA" id="ARBA00004141"/>
    </source>
</evidence>
<evidence type="ECO:0000256" key="7">
    <source>
        <dbReference type="SAM" id="Phobius"/>
    </source>
</evidence>
<evidence type="ECO:0000256" key="3">
    <source>
        <dbReference type="ARBA" id="ARBA00022692"/>
    </source>
</evidence>
<dbReference type="AlphaFoldDB" id="A0AAJ0ANS5"/>
<protein>
    <submittedName>
        <fullName evidence="9">Major facilitator superfamily domain-containing protein</fullName>
    </submittedName>
</protein>
<dbReference type="SUPFAM" id="SSF103473">
    <property type="entry name" value="MFS general substrate transporter"/>
    <property type="match status" value="1"/>
</dbReference>
<evidence type="ECO:0000313" key="9">
    <source>
        <dbReference type="EMBL" id="KAK1675752.1"/>
    </source>
</evidence>
<feature type="compositionally biased region" description="Low complexity" evidence="6">
    <location>
        <begin position="22"/>
        <end position="35"/>
    </location>
</feature>
<dbReference type="InterPro" id="IPR020846">
    <property type="entry name" value="MFS_dom"/>
</dbReference>
<feature type="transmembrane region" description="Helical" evidence="7">
    <location>
        <begin position="172"/>
        <end position="195"/>
    </location>
</feature>
<dbReference type="PANTHER" id="PTHR23502">
    <property type="entry name" value="MAJOR FACILITATOR SUPERFAMILY"/>
    <property type="match status" value="1"/>
</dbReference>
<feature type="transmembrane region" description="Helical" evidence="7">
    <location>
        <begin position="279"/>
        <end position="300"/>
    </location>
</feature>
<sequence length="489" mass="53273">MPDNSPTSDTKSQDLLYATPRQHQGQQSSSNNPQSWPRLRKWPVVGLVAYCECLTFLVSMMLAPSIPQVLQTFRPDGSGKALGSFCVTVYILGFIVGPLILAPLTDHYGRVGIYRLYIIAYLGWTVACARSNSLESLITFRFLAGCFGGAPMAIGRAVVADLYVPGERPGPMAFYSFGTIMGPTLGPILGGIVNGNLGWRWVFWLAAILAAVAAVGLLFWLPETHQPTIERLLAARPHESHRNQQQYGRGLLVRLPAFDDLGRTLCRAWLLPMKVASKLICLVPFLMICVFNGTVNMILSSLGTVYQSQYGFPAQTVGLSYLGIGIGGISALALSKKMMRSISTRFPEEEDRKHASLLLLASGALLLPVLGLLWYGWSVAMRTHWIVPILGLYFFGFGYMAVQLSLLLFVVESVPGFAGSAGAAFTVASSVGGSLIPLSTFPLYQKVGYGWGNTTIACIEVLLCATSITMYTWVRKAGAELSLRVYMDR</sequence>
<dbReference type="GO" id="GO:0016020">
    <property type="term" value="C:membrane"/>
    <property type="evidence" value="ECO:0007669"/>
    <property type="project" value="UniProtKB-SubCell"/>
</dbReference>
<dbReference type="RefSeq" id="XP_060429755.1">
    <property type="nucleotide sequence ID" value="XM_060574903.1"/>
</dbReference>
<evidence type="ECO:0000259" key="8">
    <source>
        <dbReference type="PROSITE" id="PS50850"/>
    </source>
</evidence>
<keyword evidence="3 7" id="KW-0812">Transmembrane</keyword>
<dbReference type="Gene3D" id="1.20.1250.20">
    <property type="entry name" value="MFS general substrate transporter like domains"/>
    <property type="match status" value="1"/>
</dbReference>
<comment type="caution">
    <text evidence="9">The sequence shown here is derived from an EMBL/GenBank/DDBJ whole genome shotgun (WGS) entry which is preliminary data.</text>
</comment>
<feature type="transmembrane region" description="Helical" evidence="7">
    <location>
        <begin position="114"/>
        <end position="132"/>
    </location>
</feature>
<gene>
    <name evidence="9" type="ORF">BDP55DRAFT_663643</name>
</gene>
<dbReference type="Pfam" id="PF07690">
    <property type="entry name" value="MFS_1"/>
    <property type="match status" value="1"/>
</dbReference>
<name>A0AAJ0ANS5_9PEZI</name>
<feature type="compositionally biased region" description="Polar residues" evidence="6">
    <location>
        <begin position="1"/>
        <end position="10"/>
    </location>
</feature>
<dbReference type="PROSITE" id="PS50850">
    <property type="entry name" value="MFS"/>
    <property type="match status" value="1"/>
</dbReference>
<dbReference type="GeneID" id="85459429"/>
<feature type="transmembrane region" description="Helical" evidence="7">
    <location>
        <begin position="42"/>
        <end position="62"/>
    </location>
</feature>
<accession>A0AAJ0ANS5</accession>
<feature type="transmembrane region" description="Helical" evidence="7">
    <location>
        <begin position="201"/>
        <end position="221"/>
    </location>
</feature>
<dbReference type="EMBL" id="JAHMHR010000020">
    <property type="protein sequence ID" value="KAK1675752.1"/>
    <property type="molecule type" value="Genomic_DNA"/>
</dbReference>
<dbReference type="GO" id="GO:0022857">
    <property type="term" value="F:transmembrane transporter activity"/>
    <property type="evidence" value="ECO:0007669"/>
    <property type="project" value="InterPro"/>
</dbReference>
<evidence type="ECO:0000256" key="6">
    <source>
        <dbReference type="SAM" id="MobiDB-lite"/>
    </source>
</evidence>
<keyword evidence="10" id="KW-1185">Reference proteome</keyword>
<dbReference type="Proteomes" id="UP001224890">
    <property type="component" value="Unassembled WGS sequence"/>
</dbReference>
<feature type="transmembrane region" description="Helical" evidence="7">
    <location>
        <begin position="389"/>
        <end position="411"/>
    </location>
</feature>
<feature type="transmembrane region" description="Helical" evidence="7">
    <location>
        <begin position="450"/>
        <end position="474"/>
    </location>
</feature>
<dbReference type="InterPro" id="IPR036259">
    <property type="entry name" value="MFS_trans_sf"/>
</dbReference>
<feature type="domain" description="Major facilitator superfamily (MFS) profile" evidence="8">
    <location>
        <begin position="44"/>
        <end position="478"/>
    </location>
</feature>